<evidence type="ECO:0000256" key="1">
    <source>
        <dbReference type="ARBA" id="ARBA00001947"/>
    </source>
</evidence>
<dbReference type="InterPro" id="IPR011032">
    <property type="entry name" value="GroES-like_sf"/>
</dbReference>
<comment type="similarity">
    <text evidence="2">Belongs to the zinc-containing alcohol dehydrogenase family.</text>
</comment>
<proteinExistence type="inferred from homology"/>
<reference evidence="6 7" key="1">
    <citation type="submission" date="2018-04" db="EMBL/GenBank/DDBJ databases">
        <title>Genomic Encyclopedia of Archaeal and Bacterial Type Strains, Phase II (KMG-II): from individual species to whole genera.</title>
        <authorList>
            <person name="Goeker M."/>
        </authorList>
    </citation>
    <scope>NUCLEOTIDE SEQUENCE [LARGE SCALE GENOMIC DNA]</scope>
    <source>
        <strain evidence="6 7">DSM 25521</strain>
    </source>
</reference>
<evidence type="ECO:0000256" key="2">
    <source>
        <dbReference type="ARBA" id="ARBA00008072"/>
    </source>
</evidence>
<keyword evidence="4" id="KW-0862">Zinc</keyword>
<dbReference type="PANTHER" id="PTHR43350:SF19">
    <property type="entry name" value="D-GULOSIDE 3-DEHYDROGENASE"/>
    <property type="match status" value="1"/>
</dbReference>
<dbReference type="Proteomes" id="UP000241808">
    <property type="component" value="Unassembled WGS sequence"/>
</dbReference>
<accession>A0A2T4Z354</accession>
<comment type="cofactor">
    <cofactor evidence="1">
        <name>Zn(2+)</name>
        <dbReference type="ChEBI" id="CHEBI:29105"/>
    </cofactor>
</comment>
<dbReference type="InterPro" id="IPR036291">
    <property type="entry name" value="NAD(P)-bd_dom_sf"/>
</dbReference>
<evidence type="ECO:0000256" key="3">
    <source>
        <dbReference type="ARBA" id="ARBA00022723"/>
    </source>
</evidence>
<evidence type="ECO:0000313" key="7">
    <source>
        <dbReference type="Proteomes" id="UP000241808"/>
    </source>
</evidence>
<evidence type="ECO:0000256" key="4">
    <source>
        <dbReference type="ARBA" id="ARBA00022833"/>
    </source>
</evidence>
<dbReference type="GO" id="GO:0016491">
    <property type="term" value="F:oxidoreductase activity"/>
    <property type="evidence" value="ECO:0007669"/>
    <property type="project" value="UniProtKB-KW"/>
</dbReference>
<name>A0A2T4Z354_9HYPH</name>
<dbReference type="OrthoDB" id="9781588at2"/>
<dbReference type="Gene3D" id="3.40.50.720">
    <property type="entry name" value="NAD(P)-binding Rossmann-like Domain"/>
    <property type="match status" value="1"/>
</dbReference>
<dbReference type="SUPFAM" id="SSF50129">
    <property type="entry name" value="GroES-like"/>
    <property type="match status" value="1"/>
</dbReference>
<sequence length="326" mass="34899">MAATARALWYASRRTVDLRETTLDERRPTDAEIRMLYSGVSRGTERLVFNGLVAAPERERMRCPLQEGEFPFPVKYGYCAVGVVEAGPETLVGRTVFTLGPHQTRFLAPTDKVSVIPVPEGVPARRAILAANMETALNAVWDSGAGPGDRIVVVGGGVLGLLVTAIVSQIPGTDVTLVDPEPSRRDFAKLFGVRFSKPLDGPADCDVAFHASATSGGVACALACCGDEATVVELSWFGDQDPAVPLGAGFHSKRLKLVSSQVGMVATSRRARWSYARRLAKALELLADDRLDQLITAEVAFDDLPAALPRILEPGAHGLMTAVRYA</sequence>
<dbReference type="AlphaFoldDB" id="A0A2T4Z354"/>
<dbReference type="CDD" id="cd08255">
    <property type="entry name" value="2-desacetyl-2-hydroxyethyl_bacteriochlorophyllide_like"/>
    <property type="match status" value="1"/>
</dbReference>
<dbReference type="Gene3D" id="3.90.180.10">
    <property type="entry name" value="Medium-chain alcohol dehydrogenases, catalytic domain"/>
    <property type="match status" value="1"/>
</dbReference>
<evidence type="ECO:0000256" key="5">
    <source>
        <dbReference type="ARBA" id="ARBA00023002"/>
    </source>
</evidence>
<dbReference type="GO" id="GO:0046872">
    <property type="term" value="F:metal ion binding"/>
    <property type="evidence" value="ECO:0007669"/>
    <property type="project" value="UniProtKB-KW"/>
</dbReference>
<keyword evidence="5" id="KW-0560">Oxidoreductase</keyword>
<protein>
    <submittedName>
        <fullName evidence="6">Threonine dehydrogenase-like Zn-dependent dehydrogenase</fullName>
    </submittedName>
</protein>
<gene>
    <name evidence="6" type="ORF">C8P69_105353</name>
</gene>
<evidence type="ECO:0000313" key="6">
    <source>
        <dbReference type="EMBL" id="PTM55200.1"/>
    </source>
</evidence>
<keyword evidence="7" id="KW-1185">Reference proteome</keyword>
<comment type="caution">
    <text evidence="6">The sequence shown here is derived from an EMBL/GenBank/DDBJ whole genome shotgun (WGS) entry which is preliminary data.</text>
</comment>
<dbReference type="RefSeq" id="WP_108178033.1">
    <property type="nucleotide sequence ID" value="NZ_PZZL01000005.1"/>
</dbReference>
<dbReference type="SUPFAM" id="SSF51735">
    <property type="entry name" value="NAD(P)-binding Rossmann-fold domains"/>
    <property type="match status" value="1"/>
</dbReference>
<keyword evidence="3" id="KW-0479">Metal-binding</keyword>
<dbReference type="EMBL" id="PZZL01000005">
    <property type="protein sequence ID" value="PTM55200.1"/>
    <property type="molecule type" value="Genomic_DNA"/>
</dbReference>
<organism evidence="6 7">
    <name type="scientific">Phreatobacter oligotrophus</name>
    <dbReference type="NCBI Taxonomy" id="1122261"/>
    <lineage>
        <taxon>Bacteria</taxon>
        <taxon>Pseudomonadati</taxon>
        <taxon>Pseudomonadota</taxon>
        <taxon>Alphaproteobacteria</taxon>
        <taxon>Hyphomicrobiales</taxon>
        <taxon>Phreatobacteraceae</taxon>
        <taxon>Phreatobacter</taxon>
    </lineage>
</organism>
<dbReference type="PANTHER" id="PTHR43350">
    <property type="entry name" value="NAD-DEPENDENT ALCOHOL DEHYDROGENASE"/>
    <property type="match status" value="1"/>
</dbReference>